<keyword evidence="1" id="KW-0472">Membrane</keyword>
<protein>
    <submittedName>
        <fullName evidence="2">Uncharacterized protein</fullName>
    </submittedName>
</protein>
<dbReference type="AlphaFoldDB" id="A0A0X1KUE9"/>
<reference evidence="2 3" key="1">
    <citation type="submission" date="2014-01" db="EMBL/GenBank/DDBJ databases">
        <title>Genome sequencing of Thermotog hypogea.</title>
        <authorList>
            <person name="Zhang X."/>
            <person name="Alvare G."/>
            <person name="Fristensky B."/>
            <person name="Chen L."/>
            <person name="Suen T."/>
            <person name="Chen Q."/>
            <person name="Ma K."/>
        </authorList>
    </citation>
    <scope>NUCLEOTIDE SEQUENCE [LARGE SCALE GENOMIC DNA]</scope>
    <source>
        <strain evidence="2 3">DSM 11164</strain>
    </source>
</reference>
<dbReference type="InterPro" id="IPR011047">
    <property type="entry name" value="Quinoprotein_ADH-like_sf"/>
</dbReference>
<dbReference type="PANTHER" id="PTHR42754">
    <property type="entry name" value="ENDOGLUCANASE"/>
    <property type="match status" value="1"/>
</dbReference>
<gene>
    <name evidence="2" type="ORF">AJ81_09250</name>
</gene>
<proteinExistence type="predicted"/>
<dbReference type="EMBL" id="CP007141">
    <property type="protein sequence ID" value="AJC74899.1"/>
    <property type="molecule type" value="Genomic_DNA"/>
</dbReference>
<keyword evidence="1" id="KW-0812">Transmembrane</keyword>
<organism evidence="2 3">
    <name type="scientific">Pseudothermotoga hypogea DSM 11164 = NBRC 106472</name>
    <dbReference type="NCBI Taxonomy" id="1123384"/>
    <lineage>
        <taxon>Bacteria</taxon>
        <taxon>Thermotogati</taxon>
        <taxon>Thermotogota</taxon>
        <taxon>Thermotogae</taxon>
        <taxon>Thermotogales</taxon>
        <taxon>Thermotogaceae</taxon>
        <taxon>Pseudothermotoga</taxon>
    </lineage>
</organism>
<name>A0A0X1KUE9_9THEM</name>
<accession>A0A0X1KUE9</accession>
<evidence type="ECO:0000256" key="1">
    <source>
        <dbReference type="SAM" id="Phobius"/>
    </source>
</evidence>
<evidence type="ECO:0000313" key="3">
    <source>
        <dbReference type="Proteomes" id="UP000077469"/>
    </source>
</evidence>
<evidence type="ECO:0000313" key="2">
    <source>
        <dbReference type="EMBL" id="AJC74899.1"/>
    </source>
</evidence>
<dbReference type="KEGG" id="phy:AJ81_09250"/>
<dbReference type="Proteomes" id="UP000077469">
    <property type="component" value="Chromosome"/>
</dbReference>
<keyword evidence="3" id="KW-1185">Reference proteome</keyword>
<feature type="transmembrane region" description="Helical" evidence="1">
    <location>
        <begin position="6"/>
        <end position="26"/>
    </location>
</feature>
<dbReference type="OrthoDB" id="9811934at2"/>
<dbReference type="STRING" id="1123384.AJ81_09250"/>
<dbReference type="SUPFAM" id="SSF50998">
    <property type="entry name" value="Quinoprotein alcohol dehydrogenase-like"/>
    <property type="match status" value="1"/>
</dbReference>
<dbReference type="PANTHER" id="PTHR42754:SF1">
    <property type="entry name" value="LIPOPROTEIN"/>
    <property type="match status" value="1"/>
</dbReference>
<keyword evidence="1" id="KW-1133">Transmembrane helix</keyword>
<sequence length="409" mass="44735">MSRSGWLVNLLFIAGIFAAFLVSATYRKRDEDVLWSRFVGKTGRDIAYDLARVDDGIVIVGWTSSRKIPSDQNVMMLKLSKSGKLLWNKELGSTGTEGANCVERTQDGGFIVAAISSSNDGEISAQFGGQDVWLLKYDAHGNLQWKSCYGTQAYESALDLLEDDGYVFVGYTTKAGNEDVWAVKVDEDGNIVWERSFGSSGWDSAIGVDRATDGYYIVGLTKPAENGSTDMWVLKVSKSGDLVWQKRLGGDDWDQASDVLTTDDGGCLVLGTSWSKEMSLFGKADFVLIKLDASGEIEFQKAYGGARDDIAQKIIKVEDGYLLVGTTWSDTVHGVEKQGGGDYLVLKIDENGEPMWVKCLGALLDDVAYAVFSDGESYYLAGVSYSRSFALRSRSHGEGDALVLRVRLK</sequence>
<dbReference type="RefSeq" id="WP_031502381.1">
    <property type="nucleotide sequence ID" value="NC_022795.1"/>
</dbReference>
<dbReference type="PaxDb" id="1123384-AJ81_09250"/>
<dbReference type="PATRIC" id="fig|1123384.7.peg.1861"/>